<protein>
    <recommendedName>
        <fullName evidence="9">AP2/ERF domain-containing protein</fullName>
    </recommendedName>
</protein>
<evidence type="ECO:0000313" key="10">
    <source>
        <dbReference type="EMBL" id="THU55699.1"/>
    </source>
</evidence>
<comment type="subcellular location">
    <subcellularLocation>
        <location evidence="1">Nucleus</location>
    </subcellularLocation>
</comment>
<keyword evidence="11" id="KW-1185">Reference proteome</keyword>
<evidence type="ECO:0000256" key="6">
    <source>
        <dbReference type="ARBA" id="ARBA00023242"/>
    </source>
</evidence>
<evidence type="ECO:0000256" key="8">
    <source>
        <dbReference type="SAM" id="MobiDB-lite"/>
    </source>
</evidence>
<dbReference type="PRINTS" id="PR00367">
    <property type="entry name" value="ETHRSPELEMNT"/>
</dbReference>
<feature type="domain" description="AP2/ERF" evidence="9">
    <location>
        <begin position="73"/>
        <end position="130"/>
    </location>
</feature>
<feature type="compositionally biased region" description="Polar residues" evidence="8">
    <location>
        <begin position="1"/>
        <end position="14"/>
    </location>
</feature>
<dbReference type="GO" id="GO:0003700">
    <property type="term" value="F:DNA-binding transcription factor activity"/>
    <property type="evidence" value="ECO:0007669"/>
    <property type="project" value="InterPro"/>
</dbReference>
<dbReference type="SMART" id="SM00380">
    <property type="entry name" value="AP2"/>
    <property type="match status" value="1"/>
</dbReference>
<evidence type="ECO:0000313" key="11">
    <source>
        <dbReference type="Proteomes" id="UP000317650"/>
    </source>
</evidence>
<organism evidence="10 11">
    <name type="scientific">Musa balbisiana</name>
    <name type="common">Banana</name>
    <dbReference type="NCBI Taxonomy" id="52838"/>
    <lineage>
        <taxon>Eukaryota</taxon>
        <taxon>Viridiplantae</taxon>
        <taxon>Streptophyta</taxon>
        <taxon>Embryophyta</taxon>
        <taxon>Tracheophyta</taxon>
        <taxon>Spermatophyta</taxon>
        <taxon>Magnoliopsida</taxon>
        <taxon>Liliopsida</taxon>
        <taxon>Zingiberales</taxon>
        <taxon>Musaceae</taxon>
        <taxon>Musa</taxon>
    </lineage>
</organism>
<dbReference type="InterPro" id="IPR016177">
    <property type="entry name" value="DNA-bd_dom_sf"/>
</dbReference>
<dbReference type="FunFam" id="3.30.730.10:FF:000001">
    <property type="entry name" value="Ethylene-responsive transcription factor 2"/>
    <property type="match status" value="1"/>
</dbReference>
<dbReference type="GO" id="GO:0005634">
    <property type="term" value="C:nucleus"/>
    <property type="evidence" value="ECO:0007669"/>
    <property type="project" value="UniProtKB-SubCell"/>
</dbReference>
<evidence type="ECO:0000256" key="1">
    <source>
        <dbReference type="ARBA" id="ARBA00004123"/>
    </source>
</evidence>
<keyword evidence="6" id="KW-0539">Nucleus</keyword>
<name>A0A4S8J3R7_MUSBA</name>
<dbReference type="InterPro" id="IPR036955">
    <property type="entry name" value="AP2/ERF_dom_sf"/>
</dbReference>
<dbReference type="InterPro" id="IPR001471">
    <property type="entry name" value="AP2/ERF_dom"/>
</dbReference>
<dbReference type="Pfam" id="PF00847">
    <property type="entry name" value="AP2"/>
    <property type="match status" value="1"/>
</dbReference>
<dbReference type="CDD" id="cd00018">
    <property type="entry name" value="AP2"/>
    <property type="match status" value="1"/>
</dbReference>
<feature type="region of interest" description="Disordered" evidence="8">
    <location>
        <begin position="156"/>
        <end position="197"/>
    </location>
</feature>
<keyword evidence="5" id="KW-0804">Transcription</keyword>
<comment type="similarity">
    <text evidence="7">Belongs to the AP2/ERF transcription factor family. ERF subfamily.</text>
</comment>
<evidence type="ECO:0000259" key="9">
    <source>
        <dbReference type="PROSITE" id="PS51032"/>
    </source>
</evidence>
<comment type="caution">
    <text evidence="10">The sequence shown here is derived from an EMBL/GenBank/DDBJ whole genome shotgun (WGS) entry which is preliminary data.</text>
</comment>
<dbReference type="PANTHER" id="PTHR31839:SF42">
    <property type="entry name" value="DEHYDRATION-RESPONSIVE ELEMENT-BINDING PROTEIN 1F"/>
    <property type="match status" value="1"/>
</dbReference>
<dbReference type="PANTHER" id="PTHR31839">
    <property type="entry name" value="DEHYDRATION-RESPONSIVE ELEMENT-BINDING PROTEIN 1D"/>
    <property type="match status" value="1"/>
</dbReference>
<dbReference type="Proteomes" id="UP000317650">
    <property type="component" value="Chromosome 11"/>
</dbReference>
<keyword evidence="3" id="KW-0238">DNA-binding</keyword>
<dbReference type="PROSITE" id="PS51032">
    <property type="entry name" value="AP2_ERF"/>
    <property type="match status" value="1"/>
</dbReference>
<feature type="compositionally biased region" description="Low complexity" evidence="8">
    <location>
        <begin position="156"/>
        <end position="179"/>
    </location>
</feature>
<dbReference type="EMBL" id="PYDT01000007">
    <property type="protein sequence ID" value="THU55699.1"/>
    <property type="molecule type" value="Genomic_DNA"/>
</dbReference>
<dbReference type="Gene3D" id="3.30.730.10">
    <property type="entry name" value="AP2/ERF domain"/>
    <property type="match status" value="1"/>
</dbReference>
<dbReference type="InterPro" id="IPR045277">
    <property type="entry name" value="DRE1A-I"/>
</dbReference>
<evidence type="ECO:0000256" key="7">
    <source>
        <dbReference type="ARBA" id="ARBA00024343"/>
    </source>
</evidence>
<dbReference type="SUPFAM" id="SSF54171">
    <property type="entry name" value="DNA-binding domain"/>
    <property type="match status" value="1"/>
</dbReference>
<evidence type="ECO:0000256" key="5">
    <source>
        <dbReference type="ARBA" id="ARBA00023163"/>
    </source>
</evidence>
<proteinExistence type="inferred from homology"/>
<evidence type="ECO:0000256" key="2">
    <source>
        <dbReference type="ARBA" id="ARBA00023015"/>
    </source>
</evidence>
<evidence type="ECO:0000256" key="3">
    <source>
        <dbReference type="ARBA" id="ARBA00023125"/>
    </source>
</evidence>
<sequence length="246" mass="26253">MESMRSGNIRQQQLGIAFSSSSSSEITMDFDDSSSSSSCNLSTICSTSTSSAPGPSPKRKAGRKKFRETRHPMYHGVRERNGGRWVCEVREPQRKGRIWLGTFPTPEMAARAHDVAAITLRGSSAQLNFPDSAWALPRAKSTAPDDVRRAAAEAAEMIPTSNSSPPSSTAPPARQSTAAGITPPGRDGVEAGAPPPAPVLVDEEALFNMPGLLEDMARGLLVTPPSMLEGFDGDGVDECHMDLSLW</sequence>
<accession>A0A4S8J3R7</accession>
<keyword evidence="4" id="KW-0010">Activator</keyword>
<evidence type="ECO:0000256" key="4">
    <source>
        <dbReference type="ARBA" id="ARBA00023159"/>
    </source>
</evidence>
<dbReference type="AlphaFoldDB" id="A0A4S8J3R7"/>
<feature type="compositionally biased region" description="Low complexity" evidence="8">
    <location>
        <begin position="33"/>
        <end position="53"/>
    </location>
</feature>
<keyword evidence="2" id="KW-0805">Transcription regulation</keyword>
<feature type="region of interest" description="Disordered" evidence="8">
    <location>
        <begin position="1"/>
        <end position="70"/>
    </location>
</feature>
<gene>
    <name evidence="10" type="ORF">C4D60_Mb11t09320</name>
</gene>
<dbReference type="GO" id="GO:0003677">
    <property type="term" value="F:DNA binding"/>
    <property type="evidence" value="ECO:0007669"/>
    <property type="project" value="UniProtKB-KW"/>
</dbReference>
<feature type="compositionally biased region" description="Basic residues" evidence="8">
    <location>
        <begin position="57"/>
        <end position="68"/>
    </location>
</feature>
<reference evidence="10 11" key="1">
    <citation type="journal article" date="2019" name="Nat. Plants">
        <title>Genome sequencing of Musa balbisiana reveals subgenome evolution and function divergence in polyploid bananas.</title>
        <authorList>
            <person name="Yao X."/>
        </authorList>
    </citation>
    <scope>NUCLEOTIDE SEQUENCE [LARGE SCALE GENOMIC DNA]</scope>
    <source>
        <strain evidence="11">cv. DH-PKW</strain>
        <tissue evidence="10">Leaves</tissue>
    </source>
</reference>